<feature type="compositionally biased region" description="Low complexity" evidence="1">
    <location>
        <begin position="21"/>
        <end position="34"/>
    </location>
</feature>
<feature type="region of interest" description="Disordered" evidence="1">
    <location>
        <begin position="309"/>
        <end position="337"/>
    </location>
</feature>
<accession>A0A9P5YCL4</accession>
<gene>
    <name evidence="2" type="ORF">BDZ94DRAFT_1252361</name>
</gene>
<reference evidence="2" key="1">
    <citation type="submission" date="2020-11" db="EMBL/GenBank/DDBJ databases">
        <authorList>
            <consortium name="DOE Joint Genome Institute"/>
            <person name="Ahrendt S."/>
            <person name="Riley R."/>
            <person name="Andreopoulos W."/>
            <person name="Labutti K."/>
            <person name="Pangilinan J."/>
            <person name="Ruiz-Duenas F.J."/>
            <person name="Barrasa J.M."/>
            <person name="Sanchez-Garcia M."/>
            <person name="Camarero S."/>
            <person name="Miyauchi S."/>
            <person name="Serrano A."/>
            <person name="Linde D."/>
            <person name="Babiker R."/>
            <person name="Drula E."/>
            <person name="Ayuso-Fernandez I."/>
            <person name="Pacheco R."/>
            <person name="Padilla G."/>
            <person name="Ferreira P."/>
            <person name="Barriuso J."/>
            <person name="Kellner H."/>
            <person name="Castanera R."/>
            <person name="Alfaro M."/>
            <person name="Ramirez L."/>
            <person name="Pisabarro A.G."/>
            <person name="Kuo A."/>
            <person name="Tritt A."/>
            <person name="Lipzen A."/>
            <person name="He G."/>
            <person name="Yan M."/>
            <person name="Ng V."/>
            <person name="Cullen D."/>
            <person name="Martin F."/>
            <person name="Rosso M.-N."/>
            <person name="Henrissat B."/>
            <person name="Hibbett D."/>
            <person name="Martinez A.T."/>
            <person name="Grigoriev I.V."/>
        </authorList>
    </citation>
    <scope>NUCLEOTIDE SEQUENCE</scope>
    <source>
        <strain evidence="2">CBS 247.69</strain>
    </source>
</reference>
<feature type="compositionally biased region" description="Polar residues" evidence="1">
    <location>
        <begin position="8"/>
        <end position="19"/>
    </location>
</feature>
<protein>
    <submittedName>
        <fullName evidence="2">Uncharacterized protein</fullName>
    </submittedName>
</protein>
<evidence type="ECO:0000313" key="2">
    <source>
        <dbReference type="EMBL" id="KAF9466215.1"/>
    </source>
</evidence>
<keyword evidence="3" id="KW-1185">Reference proteome</keyword>
<evidence type="ECO:0000313" key="3">
    <source>
        <dbReference type="Proteomes" id="UP000807353"/>
    </source>
</evidence>
<dbReference type="AlphaFoldDB" id="A0A9P5YCL4"/>
<dbReference type="Proteomes" id="UP000807353">
    <property type="component" value="Unassembled WGS sequence"/>
</dbReference>
<comment type="caution">
    <text evidence="2">The sequence shown here is derived from an EMBL/GenBank/DDBJ whole genome shotgun (WGS) entry which is preliminary data.</text>
</comment>
<dbReference type="EMBL" id="MU150243">
    <property type="protein sequence ID" value="KAF9466215.1"/>
    <property type="molecule type" value="Genomic_DNA"/>
</dbReference>
<evidence type="ECO:0000256" key="1">
    <source>
        <dbReference type="SAM" id="MobiDB-lite"/>
    </source>
</evidence>
<sequence length="337" mass="37320">MQALRDQVASSPVQASPEQPNTPSSFPSSPCPASGTVLSYPESRKRPLEDMTQFASTVSRSFKLQKKDRDELNMFTKYDPIEQQIWLAASMLKVQEQQATMTPPDAIYVIPKNLENKIEHYSFVILLDPTIASYIHQDGPLKMITDLLDQNPSWGLTPAVKDNKSKYDVIVTRVCGRLTSRRYDIKKILGDSLGKISAGLDGNGRVDATDIVTLCQALVKIYRSANITVTVQLCARIAFLRYLIAEKPTGRFWEGVDKELLSTRTDLPSAARQSRFFGSLLKLDRETYGDADLDELSLPFTSGCSQVLPSATPIPRSTMGSDDAASAATDDNEEEED</sequence>
<dbReference type="OrthoDB" id="3267821at2759"/>
<feature type="region of interest" description="Disordered" evidence="1">
    <location>
        <begin position="1"/>
        <end position="45"/>
    </location>
</feature>
<name>A0A9P5YCL4_9AGAR</name>
<proteinExistence type="predicted"/>
<organism evidence="2 3">
    <name type="scientific">Collybia nuda</name>
    <dbReference type="NCBI Taxonomy" id="64659"/>
    <lineage>
        <taxon>Eukaryota</taxon>
        <taxon>Fungi</taxon>
        <taxon>Dikarya</taxon>
        <taxon>Basidiomycota</taxon>
        <taxon>Agaricomycotina</taxon>
        <taxon>Agaricomycetes</taxon>
        <taxon>Agaricomycetidae</taxon>
        <taxon>Agaricales</taxon>
        <taxon>Tricholomatineae</taxon>
        <taxon>Clitocybaceae</taxon>
        <taxon>Collybia</taxon>
    </lineage>
</organism>